<feature type="domain" description="Aminoglycoside phosphotransferase" evidence="1">
    <location>
        <begin position="18"/>
        <end position="262"/>
    </location>
</feature>
<accession>A0ABX5XJP7</accession>
<protein>
    <submittedName>
        <fullName evidence="2">Phosphotransferase enzyme family protein</fullName>
    </submittedName>
</protein>
<evidence type="ECO:0000313" key="3">
    <source>
        <dbReference type="Proteomes" id="UP000318081"/>
    </source>
</evidence>
<dbReference type="InterPro" id="IPR011009">
    <property type="entry name" value="Kinase-like_dom_sf"/>
</dbReference>
<dbReference type="RefSeq" id="WP_419580814.1">
    <property type="nucleotide sequence ID" value="NZ_CP036432.1"/>
</dbReference>
<organism evidence="2 3">
    <name type="scientific">Stieleria magnilauensis</name>
    <dbReference type="NCBI Taxonomy" id="2527963"/>
    <lineage>
        <taxon>Bacteria</taxon>
        <taxon>Pseudomonadati</taxon>
        <taxon>Planctomycetota</taxon>
        <taxon>Planctomycetia</taxon>
        <taxon>Pirellulales</taxon>
        <taxon>Pirellulaceae</taxon>
        <taxon>Stieleria</taxon>
    </lineage>
</organism>
<keyword evidence="3" id="KW-1185">Reference proteome</keyword>
<reference evidence="2 3" key="1">
    <citation type="submission" date="2019-02" db="EMBL/GenBank/DDBJ databases">
        <title>Deep-cultivation of Planctomycetes and their phenomic and genomic characterization uncovers novel biology.</title>
        <authorList>
            <person name="Wiegand S."/>
            <person name="Jogler M."/>
            <person name="Boedeker C."/>
            <person name="Pinto D."/>
            <person name="Vollmers J."/>
            <person name="Rivas-Marin E."/>
            <person name="Kohn T."/>
            <person name="Peeters S.H."/>
            <person name="Heuer A."/>
            <person name="Rast P."/>
            <person name="Oberbeckmann S."/>
            <person name="Bunk B."/>
            <person name="Jeske O."/>
            <person name="Meyerdierks A."/>
            <person name="Storesund J.E."/>
            <person name="Kallscheuer N."/>
            <person name="Luecker S."/>
            <person name="Lage O.M."/>
            <person name="Pohl T."/>
            <person name="Merkel B.J."/>
            <person name="Hornburger P."/>
            <person name="Mueller R.-W."/>
            <person name="Bruemmer F."/>
            <person name="Labrenz M."/>
            <person name="Spormann A.M."/>
            <person name="Op den Camp H."/>
            <person name="Overmann J."/>
            <person name="Amann R."/>
            <person name="Jetten M.S.M."/>
            <person name="Mascher T."/>
            <person name="Medema M.H."/>
            <person name="Devos D.P."/>
            <person name="Kaster A.-K."/>
            <person name="Ovreas L."/>
            <person name="Rohde M."/>
            <person name="Galperin M.Y."/>
            <person name="Jogler C."/>
        </authorList>
    </citation>
    <scope>NUCLEOTIDE SEQUENCE [LARGE SCALE GENOMIC DNA]</scope>
    <source>
        <strain evidence="2 3">TBK1r</strain>
    </source>
</reference>
<gene>
    <name evidence="2" type="ORF">TBK1r_01050</name>
</gene>
<dbReference type="Pfam" id="PF01636">
    <property type="entry name" value="APH"/>
    <property type="match status" value="1"/>
</dbReference>
<dbReference type="InterPro" id="IPR002575">
    <property type="entry name" value="Aminoglycoside_PTrfase"/>
</dbReference>
<dbReference type="EMBL" id="CP036432">
    <property type="protein sequence ID" value="QDV81190.1"/>
    <property type="molecule type" value="Genomic_DNA"/>
</dbReference>
<evidence type="ECO:0000313" key="2">
    <source>
        <dbReference type="EMBL" id="QDV81190.1"/>
    </source>
</evidence>
<sequence>MIPTEIRRGLQRHGVTSITPMPPGLSGARVFRCSGEETLVLRCWPDGTTEQRVNEIHAVVSAVASTFDLLPKYQPIDPHGASLTIDASGRIWELATWMPGQPLAETAPLHLIGQGAAAIAQLHHVMGRLGRWQQPAPAIAQRLQRVAWLNQQLPGCLATDLQDRVHPSVAAPVVRACRLLQQRWPTTAPRLTEALTPLANQRLPLQYVIRDIHREHMLYSAEKVVGIIDFDALRVDTVAVDLARWATSFSQFRDSPVQTIDRIVADYRCEASLSSQSAPRQLDALSAADRTFGIPEIGIGQSVLPELDAPEFRTLVLTIAETSLWISLANWVVWLVGESRQFADLQLVSQRLDRLIESVDGQTKR</sequence>
<name>A0ABX5XJP7_9BACT</name>
<dbReference type="Proteomes" id="UP000318081">
    <property type="component" value="Chromosome"/>
</dbReference>
<dbReference type="Gene3D" id="3.90.1200.10">
    <property type="match status" value="1"/>
</dbReference>
<proteinExistence type="predicted"/>
<dbReference type="SUPFAM" id="SSF56112">
    <property type="entry name" value="Protein kinase-like (PK-like)"/>
    <property type="match status" value="1"/>
</dbReference>
<evidence type="ECO:0000259" key="1">
    <source>
        <dbReference type="Pfam" id="PF01636"/>
    </source>
</evidence>